<dbReference type="PANTHER" id="PTHR35560">
    <property type="entry name" value="BLL0132 PROTEIN"/>
    <property type="match status" value="1"/>
</dbReference>
<feature type="compositionally biased region" description="Polar residues" evidence="1">
    <location>
        <begin position="493"/>
        <end position="506"/>
    </location>
</feature>
<keyword evidence="4" id="KW-1185">Reference proteome</keyword>
<dbReference type="Proteomes" id="UP000245768">
    <property type="component" value="Unassembled WGS sequence"/>
</dbReference>
<dbReference type="InterPro" id="IPR029058">
    <property type="entry name" value="AB_hydrolase_fold"/>
</dbReference>
<proteinExistence type="predicted"/>
<dbReference type="PANTHER" id="PTHR35560:SF3">
    <property type="entry name" value="PEPTIDASE S9 PROLYL OLIGOPEPTIDASE CATALYTIC DOMAIN-CONTAINING PROTEIN"/>
    <property type="match status" value="1"/>
</dbReference>
<evidence type="ECO:0000313" key="3">
    <source>
        <dbReference type="EMBL" id="PWN94188.1"/>
    </source>
</evidence>
<feature type="signal peptide" evidence="2">
    <location>
        <begin position="1"/>
        <end position="22"/>
    </location>
</feature>
<evidence type="ECO:0000256" key="1">
    <source>
        <dbReference type="SAM" id="MobiDB-lite"/>
    </source>
</evidence>
<dbReference type="AlphaFoldDB" id="A0A316YZU5"/>
<sequence length="540" mass="57575">MQRVVTMKVLVLVALLVSMASAASIHSDQHLSRRLERTQLYEIGSKFAHRSVPSSSGVTTQSSATDDDDDEEDDGSSDGDTLDTHSQNDPGTKKEAGHKGSQRTLLDSVRASDGTVVPIVSGVNGDPGVYPGSASAFIDGWRLLPNVTGATIDLTTIKVGTGGATLAHYITSSYDATKIKRAVIIVHGDNRVAWNEFIYAEASLQRAVQGGDVKEDEVVIMAPQFFNDVDHGAYPADPVTNASTSSVMIWSDNLNNWGDGSPSISPANSDVGAFDALDATLTFFHDKTRFPNLVNVVVGGFSMGGQLVQRYSVLRPTVSSDDESRTQYWVSSPASFVYLNSSRPESIKSKCTGFNNYKYGLEGTLPLYLSDQGSGSPSKQGVALTQAGLGPRYVARKLNFLVGLKDHIAGDSRCQADTQGRNHVTKLNNWITTVMPYLASSSGGKLPANSTVDYVKNVGHQDYRMIPSDPGVQRLFLDDYASVGSSAAAPPSNGDTSSPAPSSSDLNGDKTDGDGPSQFRLAGRFIWTISGLVVVALVFL</sequence>
<dbReference type="InParanoid" id="A0A316YZU5"/>
<feature type="region of interest" description="Disordered" evidence="1">
    <location>
        <begin position="50"/>
        <end position="104"/>
    </location>
</feature>
<feature type="compositionally biased region" description="Acidic residues" evidence="1">
    <location>
        <begin position="65"/>
        <end position="81"/>
    </location>
</feature>
<accession>A0A316YZU5</accession>
<reference evidence="3 4" key="1">
    <citation type="journal article" date="2018" name="Mol. Biol. Evol.">
        <title>Broad Genomic Sampling Reveals a Smut Pathogenic Ancestry of the Fungal Clade Ustilaginomycotina.</title>
        <authorList>
            <person name="Kijpornyongpan T."/>
            <person name="Mondo S.J."/>
            <person name="Barry K."/>
            <person name="Sandor L."/>
            <person name="Lee J."/>
            <person name="Lipzen A."/>
            <person name="Pangilinan J."/>
            <person name="LaButti K."/>
            <person name="Hainaut M."/>
            <person name="Henrissat B."/>
            <person name="Grigoriev I.V."/>
            <person name="Spatafora J.W."/>
            <person name="Aime M.C."/>
        </authorList>
    </citation>
    <scope>NUCLEOTIDE SEQUENCE [LARGE SCALE GENOMIC DNA]</scope>
    <source>
        <strain evidence="3 4">MCA 4198</strain>
    </source>
</reference>
<name>A0A316YZU5_9BASI</name>
<evidence type="ECO:0000313" key="4">
    <source>
        <dbReference type="Proteomes" id="UP000245768"/>
    </source>
</evidence>
<organism evidence="3 4">
    <name type="scientific">Acaromyces ingoldii</name>
    <dbReference type="NCBI Taxonomy" id="215250"/>
    <lineage>
        <taxon>Eukaryota</taxon>
        <taxon>Fungi</taxon>
        <taxon>Dikarya</taxon>
        <taxon>Basidiomycota</taxon>
        <taxon>Ustilaginomycotina</taxon>
        <taxon>Exobasidiomycetes</taxon>
        <taxon>Exobasidiales</taxon>
        <taxon>Cryptobasidiaceae</taxon>
        <taxon>Acaromyces</taxon>
    </lineage>
</organism>
<feature type="compositionally biased region" description="Polar residues" evidence="1">
    <location>
        <begin position="52"/>
        <end position="64"/>
    </location>
</feature>
<feature type="chain" id="PRO_5016403242" description="Alpha/beta-hydrolase" evidence="2">
    <location>
        <begin position="23"/>
        <end position="540"/>
    </location>
</feature>
<dbReference type="RefSeq" id="XP_025381386.1">
    <property type="nucleotide sequence ID" value="XM_025519504.1"/>
</dbReference>
<evidence type="ECO:0000256" key="2">
    <source>
        <dbReference type="SAM" id="SignalP"/>
    </source>
</evidence>
<dbReference type="STRING" id="215250.A0A316YZU5"/>
<evidence type="ECO:0008006" key="5">
    <source>
        <dbReference type="Google" id="ProtNLM"/>
    </source>
</evidence>
<gene>
    <name evidence="3" type="ORF">FA10DRAFT_248791</name>
</gene>
<keyword evidence="2" id="KW-0732">Signal</keyword>
<feature type="region of interest" description="Disordered" evidence="1">
    <location>
        <begin position="486"/>
        <end position="514"/>
    </location>
</feature>
<dbReference type="OrthoDB" id="5985073at2759"/>
<dbReference type="GeneID" id="37041420"/>
<protein>
    <recommendedName>
        <fullName evidence="5">Alpha/beta-hydrolase</fullName>
    </recommendedName>
</protein>
<dbReference type="Gene3D" id="3.40.50.1820">
    <property type="entry name" value="alpha/beta hydrolase"/>
    <property type="match status" value="1"/>
</dbReference>
<dbReference type="EMBL" id="KZ819634">
    <property type="protein sequence ID" value="PWN94188.1"/>
    <property type="molecule type" value="Genomic_DNA"/>
</dbReference>